<feature type="compositionally biased region" description="Low complexity" evidence="3">
    <location>
        <begin position="1"/>
        <end position="13"/>
    </location>
</feature>
<comment type="function">
    <text evidence="2">Required for morphogenesis under gluconeogenic growth conditions.</text>
</comment>
<name>A0A919SPN7_9ACTN</name>
<dbReference type="AlphaFoldDB" id="A0A919SPN7"/>
<dbReference type="Proteomes" id="UP000681340">
    <property type="component" value="Unassembled WGS sequence"/>
</dbReference>
<feature type="compositionally biased region" description="Basic and acidic residues" evidence="3">
    <location>
        <begin position="14"/>
        <end position="26"/>
    </location>
</feature>
<dbReference type="Gene3D" id="3.40.50.10680">
    <property type="entry name" value="CofD-like domains"/>
    <property type="match status" value="1"/>
</dbReference>
<evidence type="ECO:0000256" key="3">
    <source>
        <dbReference type="SAM" id="MobiDB-lite"/>
    </source>
</evidence>
<comment type="caution">
    <text evidence="4">The sequence shown here is derived from an EMBL/GenBank/DDBJ whole genome shotgun (WGS) entry which is preliminary data.</text>
</comment>
<feature type="region of interest" description="Disordered" evidence="3">
    <location>
        <begin position="1"/>
        <end position="26"/>
    </location>
</feature>
<dbReference type="InterPro" id="IPR038136">
    <property type="entry name" value="CofD-like_dom_sf"/>
</dbReference>
<dbReference type="PANTHER" id="PTHR30135:SF3">
    <property type="entry name" value="GLUCONEOGENESIS FACTOR-RELATED"/>
    <property type="match status" value="1"/>
</dbReference>
<evidence type="ECO:0000313" key="4">
    <source>
        <dbReference type="EMBL" id="GIM76695.1"/>
    </source>
</evidence>
<keyword evidence="1 2" id="KW-0963">Cytoplasm</keyword>
<dbReference type="HAMAP" id="MF_00973">
    <property type="entry name" value="Gluconeogen_factor"/>
    <property type="match status" value="1"/>
</dbReference>
<feature type="region of interest" description="Disordered" evidence="3">
    <location>
        <begin position="119"/>
        <end position="161"/>
    </location>
</feature>
<dbReference type="PANTHER" id="PTHR30135">
    <property type="entry name" value="UNCHARACTERIZED PROTEIN YVCK-RELATED"/>
    <property type="match status" value="1"/>
</dbReference>
<dbReference type="GO" id="GO:0043743">
    <property type="term" value="F:LPPG:FO 2-phospho-L-lactate transferase activity"/>
    <property type="evidence" value="ECO:0007669"/>
    <property type="project" value="InterPro"/>
</dbReference>
<dbReference type="InterPro" id="IPR002882">
    <property type="entry name" value="CofD"/>
</dbReference>
<dbReference type="EMBL" id="BOQL01000063">
    <property type="protein sequence ID" value="GIM76695.1"/>
    <property type="molecule type" value="Genomic_DNA"/>
</dbReference>
<feature type="compositionally biased region" description="Low complexity" evidence="3">
    <location>
        <begin position="147"/>
        <end position="161"/>
    </location>
</feature>
<organism evidence="4 5">
    <name type="scientific">Actinoplanes auranticolor</name>
    <dbReference type="NCBI Taxonomy" id="47988"/>
    <lineage>
        <taxon>Bacteria</taxon>
        <taxon>Bacillati</taxon>
        <taxon>Actinomycetota</taxon>
        <taxon>Actinomycetes</taxon>
        <taxon>Micromonosporales</taxon>
        <taxon>Micromonosporaceae</taxon>
        <taxon>Actinoplanes</taxon>
    </lineage>
</organism>
<sequence length="405" mass="41154">MTAAQPAGPGSSPAERRGVTAGSSDEHTQRIRVVAFGGGHGLAASLRGLLSCAPELDLDITAVVTVGDNGGSSGRLRAERDAQLPPGDLRMALAALAGDDPGHQRTVALMQHRFALVGKPDRRGSVTGGSKAETGPEAGSGEKAECSGEAGSSGEAGDKAGWGSVDRRIASVGGKHDPLAGHAVGNLLLLGLLELLGDPVAALEHAAAMVGARGRVLPMASHAVGIEADVRGGDPDRPGEVVTVRGQHAVAVATGHIEALRIVPSSPPACPPALAAIAEADWLIFGPGSWYTSVLPHLLVPELAEAIVASPARRLVTLNLGADNETSGLSVADHLAALHWYLPQLRVDTVLADAKWVGEPNPVHRAARALGARLVLAPLAVADGSPKHDPESLGTALVPVLGSDR</sequence>
<dbReference type="GO" id="GO:0008360">
    <property type="term" value="P:regulation of cell shape"/>
    <property type="evidence" value="ECO:0007669"/>
    <property type="project" value="UniProtKB-UniRule"/>
</dbReference>
<evidence type="ECO:0000313" key="5">
    <source>
        <dbReference type="Proteomes" id="UP000681340"/>
    </source>
</evidence>
<comment type="subcellular location">
    <subcellularLocation>
        <location evidence="2">Cytoplasm</location>
    </subcellularLocation>
</comment>
<protein>
    <recommendedName>
        <fullName evidence="2">Putative gluconeogenesis factor</fullName>
    </recommendedName>
</protein>
<dbReference type="Pfam" id="PF01933">
    <property type="entry name" value="CofD"/>
    <property type="match status" value="1"/>
</dbReference>
<comment type="similarity">
    <text evidence="2">Belongs to the gluconeogenesis factor family.</text>
</comment>
<evidence type="ECO:0000256" key="1">
    <source>
        <dbReference type="ARBA" id="ARBA00022490"/>
    </source>
</evidence>
<dbReference type="SUPFAM" id="SSF142338">
    <property type="entry name" value="CofD-like"/>
    <property type="match status" value="1"/>
</dbReference>
<gene>
    <name evidence="4" type="ORF">Aau02nite_72220</name>
</gene>
<reference evidence="4" key="1">
    <citation type="submission" date="2021-03" db="EMBL/GenBank/DDBJ databases">
        <title>Whole genome shotgun sequence of Actinoplanes auranticolor NBRC 12245.</title>
        <authorList>
            <person name="Komaki H."/>
            <person name="Tamura T."/>
        </authorList>
    </citation>
    <scope>NUCLEOTIDE SEQUENCE</scope>
    <source>
        <strain evidence="4">NBRC 12245</strain>
    </source>
</reference>
<dbReference type="GO" id="GO:0005737">
    <property type="term" value="C:cytoplasm"/>
    <property type="evidence" value="ECO:0007669"/>
    <property type="project" value="UniProtKB-SubCell"/>
</dbReference>
<evidence type="ECO:0000256" key="2">
    <source>
        <dbReference type="HAMAP-Rule" id="MF_00973"/>
    </source>
</evidence>
<keyword evidence="5" id="KW-1185">Reference proteome</keyword>
<accession>A0A919SPN7</accession>
<dbReference type="InterPro" id="IPR010119">
    <property type="entry name" value="Gluconeogen_factor"/>
</dbReference>
<proteinExistence type="inferred from homology"/>